<gene>
    <name evidence="1" type="ORF">LEP1GSC081_0190</name>
</gene>
<reference evidence="1 2" key="1">
    <citation type="submission" date="2012-10" db="EMBL/GenBank/DDBJ databases">
        <authorList>
            <person name="Harkins D.M."/>
            <person name="Durkin A.S."/>
            <person name="Brinkac L.M."/>
            <person name="Selengut J.D."/>
            <person name="Sanka R."/>
            <person name="DePew J."/>
            <person name="Purushe J."/>
            <person name="Peacock S.J."/>
            <person name="Thaipadungpanit J."/>
            <person name="Wuthiekanun V.W."/>
            <person name="Day N.P."/>
            <person name="Vinetz J.M."/>
            <person name="Sutton G.G."/>
            <person name="Nelson W.C."/>
            <person name="Fouts D.E."/>
        </authorList>
    </citation>
    <scope>NUCLEOTIDE SEQUENCE [LARGE SCALE GENOMIC DNA]</scope>
    <source>
        <strain evidence="1 2">H1</strain>
    </source>
</reference>
<proteinExistence type="predicted"/>
<accession>A0A0E2B8P5</accession>
<protein>
    <submittedName>
        <fullName evidence="1">Uncharacterized protein</fullName>
    </submittedName>
</protein>
<evidence type="ECO:0000313" key="2">
    <source>
        <dbReference type="Proteomes" id="UP000006253"/>
    </source>
</evidence>
<name>A0A0E2B8P5_9LEPT</name>
<dbReference type="AlphaFoldDB" id="A0A0E2B8P5"/>
<sequence>MAYRFDFIKSIFLKSGTSSLTLDRLWNRNDKLKLYEVKCALLS</sequence>
<dbReference type="Proteomes" id="UP000006253">
    <property type="component" value="Unassembled WGS sequence"/>
</dbReference>
<organism evidence="1 2">
    <name type="scientific">Leptospira kirschneri str. H1</name>
    <dbReference type="NCBI Taxonomy" id="1049966"/>
    <lineage>
        <taxon>Bacteria</taxon>
        <taxon>Pseudomonadati</taxon>
        <taxon>Spirochaetota</taxon>
        <taxon>Spirochaetia</taxon>
        <taxon>Leptospirales</taxon>
        <taxon>Leptospiraceae</taxon>
        <taxon>Leptospira</taxon>
    </lineage>
</organism>
<evidence type="ECO:0000313" key="1">
    <source>
        <dbReference type="EMBL" id="EKO13480.1"/>
    </source>
</evidence>
<dbReference type="EMBL" id="AHMY02000069">
    <property type="protein sequence ID" value="EKO13480.1"/>
    <property type="molecule type" value="Genomic_DNA"/>
</dbReference>
<comment type="caution">
    <text evidence="1">The sequence shown here is derived from an EMBL/GenBank/DDBJ whole genome shotgun (WGS) entry which is preliminary data.</text>
</comment>